<dbReference type="AlphaFoldDB" id="A0A9D2C6B8"/>
<reference evidence="4" key="1">
    <citation type="journal article" date="2021" name="PeerJ">
        <title>Extensive microbial diversity within the chicken gut microbiome revealed by metagenomics and culture.</title>
        <authorList>
            <person name="Gilroy R."/>
            <person name="Ravi A."/>
            <person name="Getino M."/>
            <person name="Pursley I."/>
            <person name="Horton D.L."/>
            <person name="Alikhan N.F."/>
            <person name="Baker D."/>
            <person name="Gharbi K."/>
            <person name="Hall N."/>
            <person name="Watson M."/>
            <person name="Adriaenssens E.M."/>
            <person name="Foster-Nyarko E."/>
            <person name="Jarju S."/>
            <person name="Secka A."/>
            <person name="Antonio M."/>
            <person name="Oren A."/>
            <person name="Chaudhuri R.R."/>
            <person name="La Ragione R."/>
            <person name="Hildebrand F."/>
            <person name="Pallen M.J."/>
        </authorList>
    </citation>
    <scope>NUCLEOTIDE SEQUENCE</scope>
    <source>
        <strain evidence="4">ChiSxjej3B15-24422</strain>
    </source>
</reference>
<dbReference type="Gene3D" id="3.90.1150.10">
    <property type="entry name" value="Aspartate Aminotransferase, domain 1"/>
    <property type="match status" value="1"/>
</dbReference>
<dbReference type="PIRSF" id="PIRSF000390">
    <property type="entry name" value="PLP_StrS"/>
    <property type="match status" value="1"/>
</dbReference>
<keyword evidence="4" id="KW-0032">Aminotransferase</keyword>
<evidence type="ECO:0000313" key="5">
    <source>
        <dbReference type="Proteomes" id="UP000824007"/>
    </source>
</evidence>
<dbReference type="InterPro" id="IPR015424">
    <property type="entry name" value="PyrdxlP-dep_Trfase"/>
</dbReference>
<dbReference type="PANTHER" id="PTHR30244:SF34">
    <property type="entry name" value="DTDP-4-AMINO-4,6-DIDEOXYGALACTOSE TRANSAMINASE"/>
    <property type="match status" value="1"/>
</dbReference>
<feature type="modified residue" description="N6-(pyridoxal phosphate)lysine" evidence="2">
    <location>
        <position position="199"/>
    </location>
</feature>
<proteinExistence type="inferred from homology"/>
<dbReference type="SUPFAM" id="SSF53383">
    <property type="entry name" value="PLP-dependent transferases"/>
    <property type="match status" value="1"/>
</dbReference>
<comment type="similarity">
    <text evidence="3">Belongs to the DegT/DnrJ/EryC1 family.</text>
</comment>
<dbReference type="EMBL" id="DXDD01000047">
    <property type="protein sequence ID" value="HIY59785.1"/>
    <property type="molecule type" value="Genomic_DNA"/>
</dbReference>
<comment type="caution">
    <text evidence="4">The sequence shown here is derived from an EMBL/GenBank/DDBJ whole genome shotgun (WGS) entry which is preliminary data.</text>
</comment>
<name>A0A9D2C6B8_9FIRM</name>
<dbReference type="InterPro" id="IPR015421">
    <property type="entry name" value="PyrdxlP-dep_Trfase_major"/>
</dbReference>
<dbReference type="NCBIfam" id="TIGR03588">
    <property type="entry name" value="PseC"/>
    <property type="match status" value="1"/>
</dbReference>
<sequence length="401" mass="45011">MEAKHAVPAIAGGKPVRETKIFYGHQYLDEADYRAVLEVLKSDYLTCGPKIGELEEKLCRLTGAKHAVAVSNGTAALHIACLAAGVGPGDEVITTPITFAASANCALYCGAKPVFADIDEHTYNIDPEQVRALVTEKTKAVVAVDFTGQSTNLKELRKICDEHGLVLITDGAHSIGTRYDGKPTGSIADLTTFSFHPVKTVTSGEGGAVTTDNDEYYKRLQLFGKHGITRDPSLMSKEPDGPWYYEQIELGYNYRMTDIQAGLLISQLDKLEMFRARRKEIVRRYDEAFSRIPQVTVQQELPESDTTRHLYILRIRPETLRIDRNGFFEAMAAENICCNVHYIPVYYFPYYQKLGYHKGLCPKAEKLYEEILSLPLYYALSDRDVEDVIEAVRRICAWFAK</sequence>
<accession>A0A9D2C6B8</accession>
<dbReference type="InterPro" id="IPR020026">
    <property type="entry name" value="PseC"/>
</dbReference>
<evidence type="ECO:0000256" key="3">
    <source>
        <dbReference type="RuleBase" id="RU004508"/>
    </source>
</evidence>
<keyword evidence="2 3" id="KW-0663">Pyridoxal phosphate</keyword>
<keyword evidence="4" id="KW-0808">Transferase</keyword>
<organism evidence="4 5">
    <name type="scientific">Candidatus Eisenbergiella pullistercoris</name>
    <dbReference type="NCBI Taxonomy" id="2838555"/>
    <lineage>
        <taxon>Bacteria</taxon>
        <taxon>Bacillati</taxon>
        <taxon>Bacillota</taxon>
        <taxon>Clostridia</taxon>
        <taxon>Lachnospirales</taxon>
        <taxon>Lachnospiraceae</taxon>
        <taxon>Eisenbergiella</taxon>
    </lineage>
</organism>
<evidence type="ECO:0000313" key="4">
    <source>
        <dbReference type="EMBL" id="HIY59785.1"/>
    </source>
</evidence>
<dbReference type="GO" id="GO:0008483">
    <property type="term" value="F:transaminase activity"/>
    <property type="evidence" value="ECO:0007669"/>
    <property type="project" value="UniProtKB-KW"/>
</dbReference>
<dbReference type="EC" id="2.6.1.92" evidence="4"/>
<evidence type="ECO:0000256" key="1">
    <source>
        <dbReference type="PIRSR" id="PIRSR000390-1"/>
    </source>
</evidence>
<feature type="active site" description="Proton acceptor" evidence="1">
    <location>
        <position position="199"/>
    </location>
</feature>
<protein>
    <submittedName>
        <fullName evidence="4">UDP-4-amino-4, 6-dideoxy-N-acetyl-beta-L-altrosamine transaminase</fullName>
        <ecNumber evidence="4">2.6.1.92</ecNumber>
    </submittedName>
</protein>
<dbReference type="GO" id="GO:0030170">
    <property type="term" value="F:pyridoxal phosphate binding"/>
    <property type="evidence" value="ECO:0007669"/>
    <property type="project" value="TreeGrafter"/>
</dbReference>
<reference evidence="4" key="2">
    <citation type="submission" date="2021-04" db="EMBL/GenBank/DDBJ databases">
        <authorList>
            <person name="Gilroy R."/>
        </authorList>
    </citation>
    <scope>NUCLEOTIDE SEQUENCE</scope>
    <source>
        <strain evidence="4">ChiSxjej3B15-24422</strain>
    </source>
</reference>
<dbReference type="InterPro" id="IPR000653">
    <property type="entry name" value="DegT/StrS_aminotransferase"/>
</dbReference>
<evidence type="ECO:0000256" key="2">
    <source>
        <dbReference type="PIRSR" id="PIRSR000390-2"/>
    </source>
</evidence>
<dbReference type="Gene3D" id="3.40.640.10">
    <property type="entry name" value="Type I PLP-dependent aspartate aminotransferase-like (Major domain)"/>
    <property type="match status" value="1"/>
</dbReference>
<dbReference type="InterPro" id="IPR015422">
    <property type="entry name" value="PyrdxlP-dep_Trfase_small"/>
</dbReference>
<dbReference type="Pfam" id="PF01041">
    <property type="entry name" value="DegT_DnrJ_EryC1"/>
    <property type="match status" value="1"/>
</dbReference>
<dbReference type="CDD" id="cd00616">
    <property type="entry name" value="AHBA_syn"/>
    <property type="match status" value="1"/>
</dbReference>
<gene>
    <name evidence="4" type="primary">pseC</name>
    <name evidence="4" type="ORF">H9831_03750</name>
</gene>
<dbReference type="PANTHER" id="PTHR30244">
    <property type="entry name" value="TRANSAMINASE"/>
    <property type="match status" value="1"/>
</dbReference>
<dbReference type="Proteomes" id="UP000824007">
    <property type="component" value="Unassembled WGS sequence"/>
</dbReference>
<dbReference type="GO" id="GO:0000271">
    <property type="term" value="P:polysaccharide biosynthetic process"/>
    <property type="evidence" value="ECO:0007669"/>
    <property type="project" value="TreeGrafter"/>
</dbReference>